<comment type="caution">
    <text evidence="2">The sequence shown here is derived from an EMBL/GenBank/DDBJ whole genome shotgun (WGS) entry which is preliminary data.</text>
</comment>
<dbReference type="RefSeq" id="WP_203365554.1">
    <property type="nucleotide sequence ID" value="NZ_WSFT01000019.1"/>
</dbReference>
<dbReference type="Proteomes" id="UP000724672">
    <property type="component" value="Unassembled WGS sequence"/>
</dbReference>
<keyword evidence="1" id="KW-1133">Transmembrane helix</keyword>
<keyword evidence="1" id="KW-0812">Transmembrane</keyword>
<protein>
    <submittedName>
        <fullName evidence="2">Uncharacterized protein</fullName>
    </submittedName>
</protein>
<evidence type="ECO:0000313" key="2">
    <source>
        <dbReference type="EMBL" id="MBS4537631.1"/>
    </source>
</evidence>
<organism evidence="2 3">
    <name type="scientific">Anaeromonas frigoriresistens</name>
    <dbReference type="NCBI Taxonomy" id="2683708"/>
    <lineage>
        <taxon>Bacteria</taxon>
        <taxon>Bacillati</taxon>
        <taxon>Bacillota</taxon>
        <taxon>Tissierellia</taxon>
        <taxon>Tissierellales</taxon>
        <taxon>Thermohalobacteraceae</taxon>
        <taxon>Anaeromonas</taxon>
    </lineage>
</organism>
<keyword evidence="1" id="KW-0472">Membrane</keyword>
<feature type="transmembrane region" description="Helical" evidence="1">
    <location>
        <begin position="12"/>
        <end position="30"/>
    </location>
</feature>
<evidence type="ECO:0000313" key="3">
    <source>
        <dbReference type="Proteomes" id="UP000724672"/>
    </source>
</evidence>
<evidence type="ECO:0000256" key="1">
    <source>
        <dbReference type="SAM" id="Phobius"/>
    </source>
</evidence>
<proteinExistence type="predicted"/>
<dbReference type="EMBL" id="WSFT01000019">
    <property type="protein sequence ID" value="MBS4537631.1"/>
    <property type="molecule type" value="Genomic_DNA"/>
</dbReference>
<dbReference type="AlphaFoldDB" id="A0A942UWE2"/>
<keyword evidence="3" id="KW-1185">Reference proteome</keyword>
<name>A0A942UWE2_9FIRM</name>
<accession>A0A942UWE2</accession>
<sequence>MKTINKSSKIVFIILMTVLILFITNIYYPLRSYIIMYPVKTYYRNTGLFNDIPLKIPSGKISNKESFYPFVLYFNSNEGFKYYVDRDVDLSIMYNFGGFKLGKKNSSYFDPKSDYYSSFYGAYAIKTDNSTPFGFDKDKNINIDLLSKVPEYDQKYLVMSSIGLSPNNVTFDYNIKTIKEDIKYINSMDWLMVDSQIKTNAPVHKYKKHYNGYLQYGIPKELNNLSKDYPIMKLHGRMYIKYFKEYDSTIVFYILGKNKDIVDRIDENIVSKSYFKK</sequence>
<gene>
    <name evidence="2" type="ORF">GOQ27_04100</name>
</gene>
<reference evidence="2" key="1">
    <citation type="submission" date="2019-12" db="EMBL/GenBank/DDBJ databases">
        <title>Clostridiaceae gen. nov. sp. nov., isolated from sediment in Xinjiang, China.</title>
        <authorList>
            <person name="Zhang R."/>
        </authorList>
    </citation>
    <scope>NUCLEOTIDE SEQUENCE</scope>
    <source>
        <strain evidence="2">D2Q-11</strain>
    </source>
</reference>